<organism evidence="1 2">
    <name type="scientific">Amycolatopsis orientalis</name>
    <name type="common">Nocardia orientalis</name>
    <dbReference type="NCBI Taxonomy" id="31958"/>
    <lineage>
        <taxon>Bacteria</taxon>
        <taxon>Bacillati</taxon>
        <taxon>Actinomycetota</taxon>
        <taxon>Actinomycetes</taxon>
        <taxon>Pseudonocardiales</taxon>
        <taxon>Pseudonocardiaceae</taxon>
        <taxon>Amycolatopsis</taxon>
    </lineage>
</organism>
<proteinExistence type="predicted"/>
<dbReference type="RefSeq" id="WP_044850683.1">
    <property type="nucleotide sequence ID" value="NZ_CP016174.1"/>
</dbReference>
<name>A0A193BXW3_AMYOR</name>
<keyword evidence="2" id="KW-1185">Reference proteome</keyword>
<dbReference type="EMBL" id="CP016174">
    <property type="protein sequence ID" value="ANN17062.1"/>
    <property type="molecule type" value="Genomic_DNA"/>
</dbReference>
<sequence length="119" mass="12813">MEPMSAEPPYLLAAQAGTVVRRLYRRVREGGADSPADLFRTLGALRQLTDDLAHVLPGLQDQLEEQLLSGELGSAEAAGEAWDKVADVGRALVQARAGGLLMAEELRTSQRMLGELTAR</sequence>
<protein>
    <submittedName>
        <fullName evidence="1">Uncharacterized protein</fullName>
    </submittedName>
</protein>
<dbReference type="KEGG" id="aori:SD37_16345"/>
<dbReference type="AlphaFoldDB" id="A0A193BXW3"/>
<evidence type="ECO:0000313" key="1">
    <source>
        <dbReference type="EMBL" id="ANN17062.1"/>
    </source>
</evidence>
<reference evidence="1 2" key="1">
    <citation type="journal article" date="2015" name="Genome Announc.">
        <title>Draft Genome Sequence of Norvancomycin-Producing Strain Amycolatopsis orientalis CPCC200066.</title>
        <authorList>
            <person name="Lei X."/>
            <person name="Yuan F."/>
            <person name="Shi Y."/>
            <person name="Li X."/>
            <person name="Wang L."/>
            <person name="Hong B."/>
        </authorList>
    </citation>
    <scope>NUCLEOTIDE SEQUENCE [LARGE SCALE GENOMIC DNA]</scope>
    <source>
        <strain evidence="1 2">B-37</strain>
    </source>
</reference>
<evidence type="ECO:0000313" key="2">
    <source>
        <dbReference type="Proteomes" id="UP000093695"/>
    </source>
</evidence>
<dbReference type="Proteomes" id="UP000093695">
    <property type="component" value="Chromosome"/>
</dbReference>
<accession>A0A193BXW3</accession>
<gene>
    <name evidence="1" type="ORF">SD37_16345</name>
</gene>